<dbReference type="GO" id="GO:0035513">
    <property type="term" value="P:oxidative RNA demethylation"/>
    <property type="evidence" value="ECO:0007669"/>
    <property type="project" value="TreeGrafter"/>
</dbReference>
<comment type="caution">
    <text evidence="8">The sequence shown here is derived from an EMBL/GenBank/DDBJ whole genome shotgun (WGS) entry which is preliminary data.</text>
</comment>
<sequence>MQPDLFSDSRTAVPLAPGAVLLGGFALAEGGALLDEIPRLEAISPFRHMTTRSGGRLAVAMFNCGGTGWVSDRRGYRYQALDPETGKPWPAIPDIFRSLAARAAERAGYADFVPDACLVNRYDADTRLSLHQDMDERDHDAPIVSVSLGLSASFLWGGPSRRDRAVRHRVHHGDVVVWGGPSRMMFHGLDGVERGRHSLAGAWRYNLTFRKAR</sequence>
<evidence type="ECO:0000313" key="9">
    <source>
        <dbReference type="Proteomes" id="UP000249082"/>
    </source>
</evidence>
<evidence type="ECO:0000313" key="8">
    <source>
        <dbReference type="EMBL" id="PZQ57616.1"/>
    </source>
</evidence>
<evidence type="ECO:0000259" key="7">
    <source>
        <dbReference type="PROSITE" id="PS51471"/>
    </source>
</evidence>
<dbReference type="EMBL" id="QFPX01000001">
    <property type="protein sequence ID" value="PZQ57616.1"/>
    <property type="molecule type" value="Genomic_DNA"/>
</dbReference>
<protein>
    <submittedName>
        <fullName evidence="8">DNA oxidative demethylase AlkB</fullName>
    </submittedName>
</protein>
<dbReference type="GO" id="GO:0035516">
    <property type="term" value="F:broad specificity oxidative DNA demethylase activity"/>
    <property type="evidence" value="ECO:0007669"/>
    <property type="project" value="TreeGrafter"/>
</dbReference>
<feature type="binding site" evidence="5">
    <location>
        <position position="135"/>
    </location>
    <ligand>
        <name>substrate</name>
    </ligand>
</feature>
<proteinExistence type="predicted"/>
<dbReference type="InterPro" id="IPR005123">
    <property type="entry name" value="Oxoglu/Fe-dep_dioxygenase_dom"/>
</dbReference>
<dbReference type="Proteomes" id="UP000249082">
    <property type="component" value="Unassembled WGS sequence"/>
</dbReference>
<dbReference type="InterPro" id="IPR004574">
    <property type="entry name" value="Alkb"/>
</dbReference>
<dbReference type="PANTHER" id="PTHR16557">
    <property type="entry name" value="ALKYLATED DNA REPAIR PROTEIN ALKB-RELATED"/>
    <property type="match status" value="1"/>
</dbReference>
<feature type="binding site" evidence="6">
    <location>
        <position position="131"/>
    </location>
    <ligand>
        <name>Fe cation</name>
        <dbReference type="ChEBI" id="CHEBI:24875"/>
        <note>catalytic</note>
    </ligand>
</feature>
<feature type="binding site" evidence="6">
    <location>
        <position position="187"/>
    </location>
    <ligand>
        <name>Fe cation</name>
        <dbReference type="ChEBI" id="CHEBI:24875"/>
        <note>catalytic</note>
    </ligand>
</feature>
<evidence type="ECO:0000256" key="6">
    <source>
        <dbReference type="PIRSR" id="PIRSR604574-2"/>
    </source>
</evidence>
<evidence type="ECO:0000256" key="3">
    <source>
        <dbReference type="ARBA" id="ARBA00023002"/>
    </source>
</evidence>
<dbReference type="AlphaFoldDB" id="A0A2W5NVW2"/>
<dbReference type="GO" id="GO:0032259">
    <property type="term" value="P:methylation"/>
    <property type="evidence" value="ECO:0007669"/>
    <property type="project" value="UniProtKB-KW"/>
</dbReference>
<dbReference type="PROSITE" id="PS51471">
    <property type="entry name" value="FE2OG_OXY"/>
    <property type="match status" value="1"/>
</dbReference>
<dbReference type="GO" id="GO:0008168">
    <property type="term" value="F:methyltransferase activity"/>
    <property type="evidence" value="ECO:0007669"/>
    <property type="project" value="UniProtKB-KW"/>
</dbReference>
<gene>
    <name evidence="8" type="ORF">DI555_01450</name>
</gene>
<feature type="binding site" evidence="5">
    <location>
        <begin position="76"/>
        <end position="78"/>
    </location>
    <ligand>
        <name>substrate</name>
    </ligand>
</feature>
<keyword evidence="2" id="KW-0223">Dioxygenase</keyword>
<feature type="binding site" evidence="5">
    <location>
        <position position="161"/>
    </location>
    <ligand>
        <name>substrate</name>
    </ligand>
</feature>
<feature type="binding site" evidence="5">
    <location>
        <begin position="204"/>
        <end position="210"/>
    </location>
    <ligand>
        <name>2-oxoglutarate</name>
        <dbReference type="ChEBI" id="CHEBI:16810"/>
    </ligand>
</feature>
<organism evidence="8 9">
    <name type="scientific">Novosphingobium pentaromativorans</name>
    <dbReference type="NCBI Taxonomy" id="205844"/>
    <lineage>
        <taxon>Bacteria</taxon>
        <taxon>Pseudomonadati</taxon>
        <taxon>Pseudomonadota</taxon>
        <taxon>Alphaproteobacteria</taxon>
        <taxon>Sphingomonadales</taxon>
        <taxon>Sphingomonadaceae</taxon>
        <taxon>Novosphingobium</taxon>
    </lineage>
</organism>
<accession>A0A2W5NVW2</accession>
<feature type="binding site" evidence="5">
    <location>
        <begin position="120"/>
        <end position="122"/>
    </location>
    <ligand>
        <name>2-oxoglutarate</name>
        <dbReference type="ChEBI" id="CHEBI:16810"/>
    </ligand>
</feature>
<feature type="binding site" evidence="6">
    <location>
        <position position="133"/>
    </location>
    <ligand>
        <name>Fe cation</name>
        <dbReference type="ChEBI" id="CHEBI:24875"/>
        <note>catalytic</note>
    </ligand>
</feature>
<feature type="binding site" evidence="5">
    <location>
        <position position="69"/>
    </location>
    <ligand>
        <name>substrate</name>
    </ligand>
</feature>
<evidence type="ECO:0000256" key="5">
    <source>
        <dbReference type="PIRSR" id="PIRSR604574-1"/>
    </source>
</evidence>
<name>A0A2W5NVW2_9SPHN</name>
<comment type="cofactor">
    <cofactor evidence="6">
        <name>Fe(2+)</name>
        <dbReference type="ChEBI" id="CHEBI:29033"/>
    </cofactor>
    <text evidence="6">Binds 1 Fe(2+) ion per subunit.</text>
</comment>
<dbReference type="SUPFAM" id="SSF51197">
    <property type="entry name" value="Clavaminate synthase-like"/>
    <property type="match status" value="1"/>
</dbReference>
<dbReference type="InterPro" id="IPR037151">
    <property type="entry name" value="AlkB-like_sf"/>
</dbReference>
<keyword evidence="8" id="KW-0489">Methyltransferase</keyword>
<dbReference type="GO" id="GO:0035515">
    <property type="term" value="F:oxidative RNA demethylase activity"/>
    <property type="evidence" value="ECO:0007669"/>
    <property type="project" value="TreeGrafter"/>
</dbReference>
<evidence type="ECO:0000256" key="2">
    <source>
        <dbReference type="ARBA" id="ARBA00022964"/>
    </source>
</evidence>
<dbReference type="GO" id="GO:0005737">
    <property type="term" value="C:cytoplasm"/>
    <property type="evidence" value="ECO:0007669"/>
    <property type="project" value="TreeGrafter"/>
</dbReference>
<dbReference type="NCBIfam" id="NF011930">
    <property type="entry name" value="PRK15401.1"/>
    <property type="match status" value="1"/>
</dbReference>
<dbReference type="Gene3D" id="2.60.120.590">
    <property type="entry name" value="Alpha-ketoglutarate-dependent dioxygenase AlkB-like"/>
    <property type="match status" value="1"/>
</dbReference>
<dbReference type="GO" id="GO:0008198">
    <property type="term" value="F:ferrous iron binding"/>
    <property type="evidence" value="ECO:0007669"/>
    <property type="project" value="TreeGrafter"/>
</dbReference>
<reference evidence="8 9" key="1">
    <citation type="submission" date="2017-08" db="EMBL/GenBank/DDBJ databases">
        <title>Infants hospitalized years apart are colonized by the same room-sourced microbial strains.</title>
        <authorList>
            <person name="Brooks B."/>
            <person name="Olm M.R."/>
            <person name="Firek B.A."/>
            <person name="Baker R."/>
            <person name="Thomas B.C."/>
            <person name="Morowitz M.J."/>
            <person name="Banfield J.F."/>
        </authorList>
    </citation>
    <scope>NUCLEOTIDE SEQUENCE [LARGE SCALE GENOMIC DNA]</scope>
    <source>
        <strain evidence="8">S2_005_002_R2_33</strain>
    </source>
</reference>
<keyword evidence="3" id="KW-0560">Oxidoreductase</keyword>
<dbReference type="InterPro" id="IPR027450">
    <property type="entry name" value="AlkB-like"/>
</dbReference>
<dbReference type="PANTHER" id="PTHR16557:SF2">
    <property type="entry name" value="NUCLEIC ACID DIOXYGENASE ALKBH1"/>
    <property type="match status" value="1"/>
</dbReference>
<keyword evidence="1 6" id="KW-0479">Metal-binding</keyword>
<evidence type="ECO:0000256" key="4">
    <source>
        <dbReference type="ARBA" id="ARBA00023004"/>
    </source>
</evidence>
<keyword evidence="8" id="KW-0808">Transferase</keyword>
<evidence type="ECO:0000256" key="1">
    <source>
        <dbReference type="ARBA" id="ARBA00022723"/>
    </source>
</evidence>
<feature type="domain" description="Fe2OG dioxygenase" evidence="7">
    <location>
        <begin position="113"/>
        <end position="213"/>
    </location>
</feature>
<dbReference type="Pfam" id="PF13532">
    <property type="entry name" value="2OG-FeII_Oxy_2"/>
    <property type="match status" value="1"/>
</dbReference>
<keyword evidence="4 6" id="KW-0408">Iron</keyword>